<reference evidence="1 2" key="1">
    <citation type="submission" date="2023-05" db="EMBL/GenBank/DDBJ databases">
        <authorList>
            <person name="Zhang X."/>
        </authorList>
    </citation>
    <scope>NUCLEOTIDE SEQUENCE [LARGE SCALE GENOMIC DNA]</scope>
    <source>
        <strain evidence="1 2">DM2B3-1</strain>
    </source>
</reference>
<name>A0ABT7CM77_9BACT</name>
<comment type="caution">
    <text evidence="1">The sequence shown here is derived from an EMBL/GenBank/DDBJ whole genome shotgun (WGS) entry which is preliminary data.</text>
</comment>
<organism evidence="1 2">
    <name type="scientific">Xanthocytophaga flava</name>
    <dbReference type="NCBI Taxonomy" id="3048013"/>
    <lineage>
        <taxon>Bacteria</taxon>
        <taxon>Pseudomonadati</taxon>
        <taxon>Bacteroidota</taxon>
        <taxon>Cytophagia</taxon>
        <taxon>Cytophagales</taxon>
        <taxon>Rhodocytophagaceae</taxon>
        <taxon>Xanthocytophaga</taxon>
    </lineage>
</organism>
<accession>A0ABT7CM77</accession>
<evidence type="ECO:0000313" key="2">
    <source>
        <dbReference type="Proteomes" id="UP001228581"/>
    </source>
</evidence>
<gene>
    <name evidence="1" type="ORF">QNI19_17745</name>
</gene>
<dbReference type="Proteomes" id="UP001228581">
    <property type="component" value="Unassembled WGS sequence"/>
</dbReference>
<protein>
    <submittedName>
        <fullName evidence="1">Uncharacterized protein</fullName>
    </submittedName>
</protein>
<proteinExistence type="predicted"/>
<dbReference type="RefSeq" id="WP_313998232.1">
    <property type="nucleotide sequence ID" value="NZ_JASJOT010000011.1"/>
</dbReference>
<sequence>MSQSSKKKQREYSLPLEAQLAVDDFNRILKQIQKKALDKMEQLNKSQLADFMQDEKAFRRYKAIQAEFDLLVQFIQVSEQTIKCLSEHIIWFAPLQIKHYQKLWIATDALRRHNQSLDEANETLMNMLLTYYEQQQAVPF</sequence>
<evidence type="ECO:0000313" key="1">
    <source>
        <dbReference type="EMBL" id="MDJ1494787.1"/>
    </source>
</evidence>
<keyword evidence="2" id="KW-1185">Reference proteome</keyword>
<dbReference type="EMBL" id="JASJOT010000011">
    <property type="protein sequence ID" value="MDJ1494787.1"/>
    <property type="molecule type" value="Genomic_DNA"/>
</dbReference>